<dbReference type="AlphaFoldDB" id="A0A420ET97"/>
<evidence type="ECO:0000256" key="1">
    <source>
        <dbReference type="SAM" id="MobiDB-lite"/>
    </source>
</evidence>
<sequence length="115" mass="12806">MVPTVRVGTELPRLRGPQVPPASGPNALDERAVTYLPITPEVAVVPGDVVHLREHDYQHSCGPLRLRIIHVRLDLSTWYDGQWVWLEGIEINTDGRAGRFRQVLARVAALPQAEA</sequence>
<dbReference type="EMBL" id="RAQQ01000031">
    <property type="protein sequence ID" value="RKF23879.1"/>
    <property type="molecule type" value="Genomic_DNA"/>
</dbReference>
<accession>A0A420ET97</accession>
<feature type="region of interest" description="Disordered" evidence="1">
    <location>
        <begin position="1"/>
        <end position="25"/>
    </location>
</feature>
<dbReference type="Proteomes" id="UP000285744">
    <property type="component" value="Unassembled WGS sequence"/>
</dbReference>
<gene>
    <name evidence="2" type="ORF">D7I43_29180</name>
</gene>
<evidence type="ECO:0000313" key="2">
    <source>
        <dbReference type="EMBL" id="RKF23879.1"/>
    </source>
</evidence>
<evidence type="ECO:0000313" key="3">
    <source>
        <dbReference type="Proteomes" id="UP000285744"/>
    </source>
</evidence>
<name>A0A420ET97_9ACTN</name>
<protein>
    <submittedName>
        <fullName evidence="2">Uncharacterized protein</fullName>
    </submittedName>
</protein>
<comment type="caution">
    <text evidence="2">The sequence shown here is derived from an EMBL/GenBank/DDBJ whole genome shotgun (WGS) entry which is preliminary data.</text>
</comment>
<reference evidence="2 3" key="1">
    <citation type="journal article" date="2018" name="Int. J. Syst. Evol. Microbiol.">
        <title>Micromonospora globbae sp. nov., an endophytic actinomycete isolated from roots of Globba winitii C. H. Wright.</title>
        <authorList>
            <person name="Kuncharoen N."/>
            <person name="Pittayakhajonwut P."/>
            <person name="Tanasupawat S."/>
        </authorList>
    </citation>
    <scope>NUCLEOTIDE SEQUENCE [LARGE SCALE GENOMIC DNA]</scope>
    <source>
        <strain evidence="2 3">WPS1-2</strain>
    </source>
</reference>
<organism evidence="2 3">
    <name type="scientific">Micromonospora globbae</name>
    <dbReference type="NCBI Taxonomy" id="1894969"/>
    <lineage>
        <taxon>Bacteria</taxon>
        <taxon>Bacillati</taxon>
        <taxon>Actinomycetota</taxon>
        <taxon>Actinomycetes</taxon>
        <taxon>Micromonosporales</taxon>
        <taxon>Micromonosporaceae</taxon>
        <taxon>Micromonospora</taxon>
    </lineage>
</organism>
<proteinExistence type="predicted"/>